<keyword evidence="1" id="KW-0472">Membrane</keyword>
<evidence type="ECO:0000313" key="3">
    <source>
        <dbReference type="Proteomes" id="UP000824890"/>
    </source>
</evidence>
<dbReference type="EMBL" id="JAGKQM010000006">
    <property type="protein sequence ID" value="KAH0922471.1"/>
    <property type="molecule type" value="Genomic_DNA"/>
</dbReference>
<name>A0ABQ8CZE7_BRANA</name>
<feature type="transmembrane region" description="Helical" evidence="1">
    <location>
        <begin position="12"/>
        <end position="34"/>
    </location>
</feature>
<organism evidence="2 3">
    <name type="scientific">Brassica napus</name>
    <name type="common">Rape</name>
    <dbReference type="NCBI Taxonomy" id="3708"/>
    <lineage>
        <taxon>Eukaryota</taxon>
        <taxon>Viridiplantae</taxon>
        <taxon>Streptophyta</taxon>
        <taxon>Embryophyta</taxon>
        <taxon>Tracheophyta</taxon>
        <taxon>Spermatophyta</taxon>
        <taxon>Magnoliopsida</taxon>
        <taxon>eudicotyledons</taxon>
        <taxon>Gunneridae</taxon>
        <taxon>Pentapetalae</taxon>
        <taxon>rosids</taxon>
        <taxon>malvids</taxon>
        <taxon>Brassicales</taxon>
        <taxon>Brassicaceae</taxon>
        <taxon>Brassiceae</taxon>
        <taxon>Brassica</taxon>
    </lineage>
</organism>
<keyword evidence="1" id="KW-0812">Transmembrane</keyword>
<keyword evidence="3" id="KW-1185">Reference proteome</keyword>
<accession>A0ABQ8CZE7</accession>
<evidence type="ECO:0000313" key="2">
    <source>
        <dbReference type="EMBL" id="KAH0922471.1"/>
    </source>
</evidence>
<keyword evidence="1" id="KW-1133">Transmembrane helix</keyword>
<dbReference type="Proteomes" id="UP000824890">
    <property type="component" value="Unassembled WGS sequence"/>
</dbReference>
<protein>
    <submittedName>
        <fullName evidence="2">Uncharacterized protein</fullName>
    </submittedName>
</protein>
<feature type="non-terminal residue" evidence="2">
    <location>
        <position position="1"/>
    </location>
</feature>
<comment type="caution">
    <text evidence="2">The sequence shown here is derived from an EMBL/GenBank/DDBJ whole genome shotgun (WGS) entry which is preliminary data.</text>
</comment>
<proteinExistence type="predicted"/>
<gene>
    <name evidence="2" type="ORF">HID58_022489</name>
</gene>
<reference evidence="2 3" key="1">
    <citation type="submission" date="2021-05" db="EMBL/GenBank/DDBJ databases">
        <title>Genome Assembly of Synthetic Allotetraploid Brassica napus Reveals Homoeologous Exchanges between Subgenomes.</title>
        <authorList>
            <person name="Davis J.T."/>
        </authorList>
    </citation>
    <scope>NUCLEOTIDE SEQUENCE [LARGE SCALE GENOMIC DNA]</scope>
    <source>
        <strain evidence="3">cv. Da-Ae</strain>
        <tissue evidence="2">Seedling</tissue>
    </source>
</reference>
<sequence length="284" mass="31211">SGTGGSSSSLVSSFSLCFTGVLFTLPALSSLCFWRPVVFVSAAGELRVQRGMPGGWSLDAERVWFRLVRSDFRVWQEAPLLLVGSIARGGGSAVSSVLFRLVASVLPHSERTKSRSLRFGGVMAFCFQVSRRIFKWWDSRVGFGGASGARSEIGDLLTVRFELCLGSSSRDQEFSFSHLQFVSTLLSSSFWLPWCSPAALILSGLWVWTLRPLCSNGLLGGQMSSWEKVYPSVILSSQNMVSIRALLWCFEAVHLYLAVNLACFSFDISLVSSCLDWAVVSRDI</sequence>
<evidence type="ECO:0000256" key="1">
    <source>
        <dbReference type="SAM" id="Phobius"/>
    </source>
</evidence>